<dbReference type="OrthoDB" id="9780724at2"/>
<organism evidence="1 2">
    <name type="scientific">Pectinatus cerevisiiphilus</name>
    <dbReference type="NCBI Taxonomy" id="86956"/>
    <lineage>
        <taxon>Bacteria</taxon>
        <taxon>Bacillati</taxon>
        <taxon>Bacillota</taxon>
        <taxon>Negativicutes</taxon>
        <taxon>Selenomonadales</taxon>
        <taxon>Selenomonadaceae</taxon>
        <taxon>Pectinatus</taxon>
    </lineage>
</organism>
<evidence type="ECO:0000313" key="1">
    <source>
        <dbReference type="EMBL" id="TCS74714.1"/>
    </source>
</evidence>
<reference evidence="1 2" key="1">
    <citation type="submission" date="2019-03" db="EMBL/GenBank/DDBJ databases">
        <title>Genomic Encyclopedia of Type Strains, Phase IV (KMG-IV): sequencing the most valuable type-strain genomes for metagenomic binning, comparative biology and taxonomic classification.</title>
        <authorList>
            <person name="Goeker M."/>
        </authorList>
    </citation>
    <scope>NUCLEOTIDE SEQUENCE [LARGE SCALE GENOMIC DNA]</scope>
    <source>
        <strain evidence="1 2">DSM 20467</strain>
    </source>
</reference>
<proteinExistence type="predicted"/>
<dbReference type="AlphaFoldDB" id="A0A4R3K1E1"/>
<evidence type="ECO:0000313" key="2">
    <source>
        <dbReference type="Proteomes" id="UP000295188"/>
    </source>
</evidence>
<name>A0A4R3K1E1_9FIRM</name>
<accession>A0A4R3K1E1</accession>
<dbReference type="RefSeq" id="WP_132551738.1">
    <property type="nucleotide sequence ID" value="NZ_SMAA01000042.1"/>
</dbReference>
<dbReference type="Proteomes" id="UP000295188">
    <property type="component" value="Unassembled WGS sequence"/>
</dbReference>
<dbReference type="EMBL" id="SMAA01000042">
    <property type="protein sequence ID" value="TCS74714.1"/>
    <property type="molecule type" value="Genomic_DNA"/>
</dbReference>
<comment type="caution">
    <text evidence="1">The sequence shown here is derived from an EMBL/GenBank/DDBJ whole genome shotgun (WGS) entry which is preliminary data.</text>
</comment>
<dbReference type="Gene3D" id="3.60.110.10">
    <property type="entry name" value="Carbon-nitrogen hydrolase"/>
    <property type="match status" value="1"/>
</dbReference>
<sequence length="506" mass="59602">MIYGGEFKKFIRDICECVKNYKVDLDIIALFNYDRITEYRSGYCQSRMMDKYILPACIEFTINTLKSKLTDSLKINLTNVHDFTDNISINSNIDDNNYYYFPYIITPQELSVGMLLSKIRSPIVKKENIMEIDSKKNIMEIDSKENIMEIDSKEINNKVNILCMKLNFKTNSFNDKSDVDVIETSNNINNIRTYATKIELDKKYEERKDKLKIAIGNVKLNSENFTKIIEKRYKKTYQKYSDLSYVINQALKEKADMLILPESYVPFAWLPIIARTCAKNQLSIVTGIEHFVYEKRVFNFTVNITPYVKDDFKFAHITYHLKTHYSPEERRIIENNFLTPIEGKTYDLINWKNLWFTTYCCFELASIYDRAIFKNYPDLFIAVEWNHDTAYFSSIIESLCRDIHCYCAQVNSSDYGDSRILRPSRSEKRDIVKTKGGINNTILIGEIDIAELRSFQRKDYELQKENKEFKPTPPQFNNKIAIDKINNELWDFIKEDSNKKNSVITK</sequence>
<protein>
    <submittedName>
        <fullName evidence="1">Uncharacterized protein</fullName>
    </submittedName>
</protein>
<keyword evidence="2" id="KW-1185">Reference proteome</keyword>
<dbReference type="InterPro" id="IPR036526">
    <property type="entry name" value="C-N_Hydrolase_sf"/>
</dbReference>
<gene>
    <name evidence="1" type="ORF">EDC37_1421</name>
</gene>
<dbReference type="SUPFAM" id="SSF56317">
    <property type="entry name" value="Carbon-nitrogen hydrolase"/>
    <property type="match status" value="1"/>
</dbReference>